<name>A0AAV7JG96_9METZ</name>
<organism evidence="2 3">
    <name type="scientific">Oopsacas minuta</name>
    <dbReference type="NCBI Taxonomy" id="111878"/>
    <lineage>
        <taxon>Eukaryota</taxon>
        <taxon>Metazoa</taxon>
        <taxon>Porifera</taxon>
        <taxon>Hexactinellida</taxon>
        <taxon>Hexasterophora</taxon>
        <taxon>Lyssacinosida</taxon>
        <taxon>Leucopsacidae</taxon>
        <taxon>Oopsacas</taxon>
    </lineage>
</organism>
<evidence type="ECO:0000313" key="3">
    <source>
        <dbReference type="Proteomes" id="UP001165289"/>
    </source>
</evidence>
<feature type="transmembrane region" description="Helical" evidence="1">
    <location>
        <begin position="63"/>
        <end position="81"/>
    </location>
</feature>
<keyword evidence="1" id="KW-0812">Transmembrane</keyword>
<keyword evidence="1" id="KW-1133">Transmembrane helix</keyword>
<reference evidence="2 3" key="1">
    <citation type="journal article" date="2023" name="BMC Biol.">
        <title>The compact genome of the sponge Oopsacas minuta (Hexactinellida) is lacking key metazoan core genes.</title>
        <authorList>
            <person name="Santini S."/>
            <person name="Schenkelaars Q."/>
            <person name="Jourda C."/>
            <person name="Duchesne M."/>
            <person name="Belahbib H."/>
            <person name="Rocher C."/>
            <person name="Selva M."/>
            <person name="Riesgo A."/>
            <person name="Vervoort M."/>
            <person name="Leys S.P."/>
            <person name="Kodjabachian L."/>
            <person name="Le Bivic A."/>
            <person name="Borchiellini C."/>
            <person name="Claverie J.M."/>
            <person name="Renard E."/>
        </authorList>
    </citation>
    <scope>NUCLEOTIDE SEQUENCE [LARGE SCALE GENOMIC DNA]</scope>
    <source>
        <strain evidence="2">SPO-2</strain>
    </source>
</reference>
<dbReference type="EMBL" id="JAKMXF010000338">
    <property type="protein sequence ID" value="KAI6647706.1"/>
    <property type="molecule type" value="Genomic_DNA"/>
</dbReference>
<dbReference type="GO" id="GO:0003676">
    <property type="term" value="F:nucleic acid binding"/>
    <property type="evidence" value="ECO:0007669"/>
    <property type="project" value="InterPro"/>
</dbReference>
<evidence type="ECO:0000256" key="1">
    <source>
        <dbReference type="SAM" id="Phobius"/>
    </source>
</evidence>
<dbReference type="PANTHER" id="PTHR46060:SF1">
    <property type="entry name" value="MARINER MOS1 TRANSPOSASE-LIKE PROTEIN"/>
    <property type="match status" value="1"/>
</dbReference>
<dbReference type="InterPro" id="IPR036397">
    <property type="entry name" value="RNaseH_sf"/>
</dbReference>
<dbReference type="PANTHER" id="PTHR46060">
    <property type="entry name" value="MARINER MOS1 TRANSPOSASE-LIKE PROTEIN"/>
    <property type="match status" value="1"/>
</dbReference>
<gene>
    <name evidence="2" type="ORF">LOD99_8547</name>
</gene>
<sequence length="135" mass="15546">MRCCRNLLKSYKECNPRRLFEIVTGDETWVQYNTPISKQVNKVWIGKQLDPPMMPLPNFRSSMIMYCIFLMHMALVAQVIIAKGQTVTGSFYASNCLGVVEESLLKRRKRTGAKGLRLLHDNARTHKTKQVKEIS</sequence>
<keyword evidence="1" id="KW-0472">Membrane</keyword>
<keyword evidence="3" id="KW-1185">Reference proteome</keyword>
<comment type="caution">
    <text evidence="2">The sequence shown here is derived from an EMBL/GenBank/DDBJ whole genome shotgun (WGS) entry which is preliminary data.</text>
</comment>
<accession>A0AAV7JG96</accession>
<evidence type="ECO:0000313" key="2">
    <source>
        <dbReference type="EMBL" id="KAI6647706.1"/>
    </source>
</evidence>
<dbReference type="AlphaFoldDB" id="A0AAV7JG96"/>
<proteinExistence type="predicted"/>
<protein>
    <submittedName>
        <fullName evidence="2">Transposase</fullName>
    </submittedName>
</protein>
<dbReference type="InterPro" id="IPR052709">
    <property type="entry name" value="Transposase-MT_Hybrid"/>
</dbReference>
<dbReference type="Proteomes" id="UP001165289">
    <property type="component" value="Unassembled WGS sequence"/>
</dbReference>
<dbReference type="Gene3D" id="3.30.420.10">
    <property type="entry name" value="Ribonuclease H-like superfamily/Ribonuclease H"/>
    <property type="match status" value="1"/>
</dbReference>